<name>A0A3A4A8M9_9ACTN</name>
<dbReference type="EMBL" id="QZEY01000022">
    <property type="protein sequence ID" value="RJL22509.1"/>
    <property type="molecule type" value="Genomic_DNA"/>
</dbReference>
<keyword evidence="2" id="KW-0812">Transmembrane</keyword>
<organism evidence="3 4">
    <name type="scientific">Bailinhaonella thermotolerans</name>
    <dbReference type="NCBI Taxonomy" id="1070861"/>
    <lineage>
        <taxon>Bacteria</taxon>
        <taxon>Bacillati</taxon>
        <taxon>Actinomycetota</taxon>
        <taxon>Actinomycetes</taxon>
        <taxon>Streptosporangiales</taxon>
        <taxon>Streptosporangiaceae</taxon>
        <taxon>Bailinhaonella</taxon>
    </lineage>
</organism>
<gene>
    <name evidence="3" type="ORF">D5H75_35405</name>
</gene>
<protein>
    <submittedName>
        <fullName evidence="3">DUF4229 domain-containing protein</fullName>
    </submittedName>
</protein>
<dbReference type="Pfam" id="PF14012">
    <property type="entry name" value="DUF4229"/>
    <property type="match status" value="1"/>
</dbReference>
<accession>A0A3A4A8M9</accession>
<sequence length="137" mass="14237">MRPVLVYTASRLALFAITAGVLYLLDIGGLVGRAIGMPDLLALLLLSFLVSGLASYVLLSKQRDAMSMAIASRAENNRRLMAERAAREDAEEAAQAEEAARQGASAQATPAQPGSRPASPGAADADEAPKRDGDAGK</sequence>
<proteinExistence type="predicted"/>
<feature type="compositionally biased region" description="Basic and acidic residues" evidence="1">
    <location>
        <begin position="127"/>
        <end position="137"/>
    </location>
</feature>
<keyword evidence="2" id="KW-0472">Membrane</keyword>
<keyword evidence="4" id="KW-1185">Reference proteome</keyword>
<comment type="caution">
    <text evidence="3">The sequence shown here is derived from an EMBL/GenBank/DDBJ whole genome shotgun (WGS) entry which is preliminary data.</text>
</comment>
<keyword evidence="2" id="KW-1133">Transmembrane helix</keyword>
<dbReference type="InterPro" id="IPR025323">
    <property type="entry name" value="DUF4229"/>
</dbReference>
<dbReference type="Proteomes" id="UP000265768">
    <property type="component" value="Unassembled WGS sequence"/>
</dbReference>
<dbReference type="AlphaFoldDB" id="A0A3A4A8M9"/>
<evidence type="ECO:0000313" key="4">
    <source>
        <dbReference type="Proteomes" id="UP000265768"/>
    </source>
</evidence>
<dbReference type="OrthoDB" id="3541782at2"/>
<feature type="transmembrane region" description="Helical" evidence="2">
    <location>
        <begin position="41"/>
        <end position="59"/>
    </location>
</feature>
<feature type="transmembrane region" description="Helical" evidence="2">
    <location>
        <begin position="12"/>
        <end position="35"/>
    </location>
</feature>
<reference evidence="3 4" key="1">
    <citation type="submission" date="2018-09" db="EMBL/GenBank/DDBJ databases">
        <title>YIM 75507 draft genome.</title>
        <authorList>
            <person name="Tang S."/>
            <person name="Feng Y."/>
        </authorList>
    </citation>
    <scope>NUCLEOTIDE SEQUENCE [LARGE SCALE GENOMIC DNA]</scope>
    <source>
        <strain evidence="3 4">YIM 75507</strain>
    </source>
</reference>
<feature type="region of interest" description="Disordered" evidence="1">
    <location>
        <begin position="81"/>
        <end position="137"/>
    </location>
</feature>
<evidence type="ECO:0000256" key="2">
    <source>
        <dbReference type="SAM" id="Phobius"/>
    </source>
</evidence>
<evidence type="ECO:0000313" key="3">
    <source>
        <dbReference type="EMBL" id="RJL22509.1"/>
    </source>
</evidence>
<evidence type="ECO:0000256" key="1">
    <source>
        <dbReference type="SAM" id="MobiDB-lite"/>
    </source>
</evidence>
<dbReference type="RefSeq" id="WP_119930967.1">
    <property type="nucleotide sequence ID" value="NZ_QZEY01000022.1"/>
</dbReference>